<proteinExistence type="predicted"/>
<comment type="caution">
    <text evidence="1">The sequence shown here is derived from an EMBL/GenBank/DDBJ whole genome shotgun (WGS) entry which is preliminary data.</text>
</comment>
<sequence>MLVVVVGLGAVTAYQYLAGDDAGPPHPEAWDSRVAPYAEQVEKLRGLDFKQPVYVDFLSTKEFKAKVEVDDEGLDEEERTEIEQYEGMLRALGLIDAKVDIVKAMSDNSTGGTLAYYDPEDERIRMRGRELTPASTATLVHELTHALQDQHFDLESKLDDDDATQASMHRAVAEGDASRIEHLWVNDLPAKKRAAVEKAQQRTYEQGMKELAGVPAFVQAVAGAPYALGEPLSTLATAAEGLKGANDLFDDAPTNDEHLLKPLSWLNDKEKAKKVPEVELAKGESAIEDADGEFGALGWLFTLAERVPVLTALDAADAWGGDHYRSYTSKGRVCVRAHFTGDDASGTALMKSALTTWVARAPRGTASLTQVEDHLVFTSCDPEKATTRSSEASLDALTLAATRSTLAAQGAEAPGMSDTIAWCFADNVVHRLSIEQLTSDELPPGFEETMTEIAMDCRAS</sequence>
<evidence type="ECO:0000313" key="2">
    <source>
        <dbReference type="Proteomes" id="UP001501581"/>
    </source>
</evidence>
<keyword evidence="2" id="KW-1185">Reference proteome</keyword>
<reference evidence="2" key="1">
    <citation type="journal article" date="2019" name="Int. J. Syst. Evol. Microbiol.">
        <title>The Global Catalogue of Microorganisms (GCM) 10K type strain sequencing project: providing services to taxonomists for standard genome sequencing and annotation.</title>
        <authorList>
            <consortium name="The Broad Institute Genomics Platform"/>
            <consortium name="The Broad Institute Genome Sequencing Center for Infectious Disease"/>
            <person name="Wu L."/>
            <person name="Ma J."/>
        </authorList>
    </citation>
    <scope>NUCLEOTIDE SEQUENCE [LARGE SCALE GENOMIC DNA]</scope>
    <source>
        <strain evidence="2">JCM 13008</strain>
    </source>
</reference>
<accession>A0ABP4EJB7</accession>
<name>A0ABP4EJB7_9ACTN</name>
<gene>
    <name evidence="1" type="ORF">GCM10009668_36730</name>
</gene>
<evidence type="ECO:0000313" key="1">
    <source>
        <dbReference type="EMBL" id="GAA1111908.1"/>
    </source>
</evidence>
<dbReference type="EMBL" id="BAAALG010000013">
    <property type="protein sequence ID" value="GAA1111908.1"/>
    <property type="molecule type" value="Genomic_DNA"/>
</dbReference>
<dbReference type="Proteomes" id="UP001501581">
    <property type="component" value="Unassembled WGS sequence"/>
</dbReference>
<protein>
    <submittedName>
        <fullName evidence="1">Uncharacterized protein</fullName>
    </submittedName>
</protein>
<organism evidence="1 2">
    <name type="scientific">Nocardioides dubius</name>
    <dbReference type="NCBI Taxonomy" id="317019"/>
    <lineage>
        <taxon>Bacteria</taxon>
        <taxon>Bacillati</taxon>
        <taxon>Actinomycetota</taxon>
        <taxon>Actinomycetes</taxon>
        <taxon>Propionibacteriales</taxon>
        <taxon>Nocardioidaceae</taxon>
        <taxon>Nocardioides</taxon>
    </lineage>
</organism>